<name>A0A9N8ED02_9STRA</name>
<gene>
    <name evidence="1" type="ORF">SEMRO_765_G199140.1</name>
</gene>
<dbReference type="AlphaFoldDB" id="A0A9N8ED02"/>
<protein>
    <submittedName>
        <fullName evidence="1">Uncharacterized protein</fullName>
    </submittedName>
</protein>
<accession>A0A9N8ED02</accession>
<reference evidence="1" key="1">
    <citation type="submission" date="2020-06" db="EMBL/GenBank/DDBJ databases">
        <authorList>
            <consortium name="Plant Systems Biology data submission"/>
        </authorList>
    </citation>
    <scope>NUCLEOTIDE SEQUENCE</scope>
    <source>
        <strain evidence="1">D6</strain>
    </source>
</reference>
<evidence type="ECO:0000313" key="1">
    <source>
        <dbReference type="EMBL" id="CAB9516169.1"/>
    </source>
</evidence>
<sequence length="215" mass="23340">MTFQHICDVNNQGVGLLAAGNAKDALVLFARAVAMIQQDNFCQGSEAPSLPLSIVPLEVDTSSSSFAIAVPQALQCFGTGCMAEEDKHTFCCVLNFNTALALQYQFGSSSSSKLEVGIKAVQCYKRSMKYLKMVHSTEDAARLIGLSVAAMSNMAEILFDMNRVEMSAKLMKMGQDLLQTEENIPIVDLRSRDCIAWNAHIFSQSVQLKRGASAA</sequence>
<dbReference type="Proteomes" id="UP001153069">
    <property type="component" value="Unassembled WGS sequence"/>
</dbReference>
<evidence type="ECO:0000313" key="2">
    <source>
        <dbReference type="Proteomes" id="UP001153069"/>
    </source>
</evidence>
<organism evidence="1 2">
    <name type="scientific">Seminavis robusta</name>
    <dbReference type="NCBI Taxonomy" id="568900"/>
    <lineage>
        <taxon>Eukaryota</taxon>
        <taxon>Sar</taxon>
        <taxon>Stramenopiles</taxon>
        <taxon>Ochrophyta</taxon>
        <taxon>Bacillariophyta</taxon>
        <taxon>Bacillariophyceae</taxon>
        <taxon>Bacillariophycidae</taxon>
        <taxon>Naviculales</taxon>
        <taxon>Naviculaceae</taxon>
        <taxon>Seminavis</taxon>
    </lineage>
</organism>
<proteinExistence type="predicted"/>
<dbReference type="EMBL" id="CAICTM010000764">
    <property type="protein sequence ID" value="CAB9516169.1"/>
    <property type="molecule type" value="Genomic_DNA"/>
</dbReference>
<comment type="caution">
    <text evidence="1">The sequence shown here is derived from an EMBL/GenBank/DDBJ whole genome shotgun (WGS) entry which is preliminary data.</text>
</comment>
<keyword evidence="2" id="KW-1185">Reference proteome</keyword>